<protein>
    <submittedName>
        <fullName evidence="2">Uncharacterized protein</fullName>
    </submittedName>
</protein>
<reference evidence="2" key="1">
    <citation type="submission" date="2019-10" db="EMBL/GenBank/DDBJ databases">
        <title>Conservation and host-specific expression of non-tandemly repeated heterogenous ribosome RNA gene in arbuscular mycorrhizal fungi.</title>
        <authorList>
            <person name="Maeda T."/>
            <person name="Kobayashi Y."/>
            <person name="Nakagawa T."/>
            <person name="Ezawa T."/>
            <person name="Yamaguchi K."/>
            <person name="Bino T."/>
            <person name="Nishimoto Y."/>
            <person name="Shigenobu S."/>
            <person name="Kawaguchi M."/>
        </authorList>
    </citation>
    <scope>NUCLEOTIDE SEQUENCE</scope>
    <source>
        <strain evidence="2">HR1</strain>
    </source>
</reference>
<gene>
    <name evidence="2" type="ORF">RCL2_002377100</name>
</gene>
<evidence type="ECO:0000313" key="2">
    <source>
        <dbReference type="EMBL" id="GES97182.1"/>
    </source>
</evidence>
<accession>A0A8H3LYA6</accession>
<comment type="caution">
    <text evidence="2">The sequence shown here is derived from an EMBL/GenBank/DDBJ whole genome shotgun (WGS) entry which is preliminary data.</text>
</comment>
<dbReference type="AlphaFoldDB" id="A0A8H3LYA6"/>
<feature type="compositionally biased region" description="Low complexity" evidence="1">
    <location>
        <begin position="35"/>
        <end position="44"/>
    </location>
</feature>
<organism evidence="2 3">
    <name type="scientific">Rhizophagus clarus</name>
    <dbReference type="NCBI Taxonomy" id="94130"/>
    <lineage>
        <taxon>Eukaryota</taxon>
        <taxon>Fungi</taxon>
        <taxon>Fungi incertae sedis</taxon>
        <taxon>Mucoromycota</taxon>
        <taxon>Glomeromycotina</taxon>
        <taxon>Glomeromycetes</taxon>
        <taxon>Glomerales</taxon>
        <taxon>Glomeraceae</taxon>
        <taxon>Rhizophagus</taxon>
    </lineage>
</organism>
<evidence type="ECO:0000256" key="1">
    <source>
        <dbReference type="SAM" id="MobiDB-lite"/>
    </source>
</evidence>
<feature type="region of interest" description="Disordered" evidence="1">
    <location>
        <begin position="23"/>
        <end position="44"/>
    </location>
</feature>
<sequence length="104" mass="11782">MTAEINKISSNYIAEIAQKRRREEANSVNHNETGSINSSASSNISSEGVLCDIWTRFTRIVHSIMIEKNLTLDEVCNRVAIEISDYGIGKICAQTEKNFYRNIR</sequence>
<dbReference type="EMBL" id="BLAL01000257">
    <property type="protein sequence ID" value="GES97182.1"/>
    <property type="molecule type" value="Genomic_DNA"/>
</dbReference>
<proteinExistence type="predicted"/>
<evidence type="ECO:0000313" key="3">
    <source>
        <dbReference type="Proteomes" id="UP000615446"/>
    </source>
</evidence>
<dbReference type="Proteomes" id="UP000615446">
    <property type="component" value="Unassembled WGS sequence"/>
</dbReference>
<name>A0A8H3LYA6_9GLOM</name>
<dbReference type="OrthoDB" id="2347295at2759"/>